<evidence type="ECO:0000256" key="1">
    <source>
        <dbReference type="ARBA" id="ARBA00006739"/>
    </source>
</evidence>
<accession>A0A085U0V3</accession>
<sequence length="681" mass="76132">MNTAKLRTIDMPAEATAPPALSSLHGIVTRKRAGTGRSTRRPPLGQILLEMGAVESGNLLKALALRQREDVRLGDILLTHGWVEEADLLAALALQWRSSVVDLAAEPPDPRLIDAIGAETCLSRAMVPWRRIGGVTLIATARPEEFAPLCAALPESFAPYRMVLAPERDVHESLLARRQTALIRRAEAKVDPEQSCRNRNEARAALIAGGFVALSALGLWAAPQTVFALLFGWMMLTLIATTGLKLAAFVSWLTIPRRSPRGPEALLGPPPRLPVISMLVPLFHEDDIAPRLIERLARLRYPRELLDVVLVVEESDRRTRVALAATRLPRWMRVVTVPDGPIRTKPRALNYALNFCRGSVIGVWDAEDAPEPDQLQAVARRFAQAPPETACLQGILDYYNPRTNWLSRCFTIEYAAWFRIFLPGLARLGFVVPLGGTTLFFRRAALEELGGWDAHNVTEDADLGVRLARHGYRTELIETVTHEEANCRALPWVKQRSRWLKGYAMTWAVHMRDPVRLWRELGAKRFLGVQILILGSLSQYVLAPVLWSFWLALFGLWHPIAAQMPAPLFLAVMGIFLLSELLSILVSGWAVRGNEHRHLVKWVPTLHLYFPLGALAGWKALYEVIAKPFYWDKTHHGIFDTLHSGEPRLQAKRSSLVPAIRAALVRARPAKPRTRYAPLID</sequence>
<dbReference type="GO" id="GO:0016757">
    <property type="term" value="F:glycosyltransferase activity"/>
    <property type="evidence" value="ECO:0007669"/>
    <property type="project" value="UniProtKB-KW"/>
</dbReference>
<feature type="transmembrane region" description="Helical" evidence="4">
    <location>
        <begin position="526"/>
        <end position="556"/>
    </location>
</feature>
<feature type="transmembrane region" description="Helical" evidence="4">
    <location>
        <begin position="568"/>
        <end position="591"/>
    </location>
</feature>
<dbReference type="PATRIC" id="fig|1317124.6.peg.101"/>
<keyword evidence="2" id="KW-0328">Glycosyltransferase</keyword>
<keyword evidence="7" id="KW-1185">Reference proteome</keyword>
<dbReference type="Gene3D" id="3.90.550.10">
    <property type="entry name" value="Spore Coat Polysaccharide Biosynthesis Protein SpsA, Chain A"/>
    <property type="match status" value="1"/>
</dbReference>
<keyword evidence="4" id="KW-1133">Transmembrane helix</keyword>
<dbReference type="InterPro" id="IPR037257">
    <property type="entry name" value="T2SS_E_N_sf"/>
</dbReference>
<keyword evidence="4" id="KW-0812">Transmembrane</keyword>
<evidence type="ECO:0000256" key="3">
    <source>
        <dbReference type="ARBA" id="ARBA00022679"/>
    </source>
</evidence>
<dbReference type="OrthoDB" id="7431422at2"/>
<feature type="transmembrane region" description="Helical" evidence="4">
    <location>
        <begin position="204"/>
        <end position="222"/>
    </location>
</feature>
<evidence type="ECO:0000256" key="4">
    <source>
        <dbReference type="SAM" id="Phobius"/>
    </source>
</evidence>
<protein>
    <submittedName>
        <fullName evidence="6">Family 2 glycosyl transferase</fullName>
    </submittedName>
</protein>
<dbReference type="Pfam" id="PF05157">
    <property type="entry name" value="MshEN"/>
    <property type="match status" value="1"/>
</dbReference>
<dbReference type="InterPro" id="IPR029044">
    <property type="entry name" value="Nucleotide-diphossugar_trans"/>
</dbReference>
<evidence type="ECO:0000256" key="2">
    <source>
        <dbReference type="ARBA" id="ARBA00022676"/>
    </source>
</evidence>
<dbReference type="STRING" id="1317124.DW2_00540"/>
<feature type="transmembrane region" description="Helical" evidence="4">
    <location>
        <begin position="228"/>
        <end position="253"/>
    </location>
</feature>
<dbReference type="InterPro" id="IPR007831">
    <property type="entry name" value="T2SS_GspE_N"/>
</dbReference>
<keyword evidence="3 6" id="KW-0808">Transferase</keyword>
<organism evidence="6 7">
    <name type="scientific">Thioclava atlantica</name>
    <dbReference type="NCBI Taxonomy" id="1317124"/>
    <lineage>
        <taxon>Bacteria</taxon>
        <taxon>Pseudomonadati</taxon>
        <taxon>Pseudomonadota</taxon>
        <taxon>Alphaproteobacteria</taxon>
        <taxon>Rhodobacterales</taxon>
        <taxon>Paracoccaceae</taxon>
        <taxon>Thioclava</taxon>
    </lineage>
</organism>
<reference evidence="6 7" key="2">
    <citation type="journal article" date="2015" name="Antonie Van Leeuwenhoek">
        <title>Thioclava indica sp. nov., isolated from surface seawater of the Indian Ocean.</title>
        <authorList>
            <person name="Liu Y."/>
            <person name="Lai Q."/>
            <person name="Du J."/>
            <person name="Xu H."/>
            <person name="Jiang L."/>
            <person name="Shao Z."/>
        </authorList>
    </citation>
    <scope>NUCLEOTIDE SEQUENCE [LARGE SCALE GENOMIC DNA]</scope>
    <source>
        <strain evidence="6 7">13D2W-2</strain>
    </source>
</reference>
<dbReference type="eggNOG" id="COG1215">
    <property type="taxonomic scope" value="Bacteria"/>
</dbReference>
<dbReference type="PANTHER" id="PTHR43630">
    <property type="entry name" value="POLY-BETA-1,6-N-ACETYL-D-GLUCOSAMINE SYNTHASE"/>
    <property type="match status" value="1"/>
</dbReference>
<dbReference type="RefSeq" id="WP_081874788.1">
    <property type="nucleotide sequence ID" value="NZ_AQRC01000001.1"/>
</dbReference>
<feature type="domain" description="Type II secretion system protein GspE N-terminal" evidence="5">
    <location>
        <begin position="99"/>
        <end position="170"/>
    </location>
</feature>
<comment type="similarity">
    <text evidence="1">Belongs to the glycosyltransferase 2 family.</text>
</comment>
<dbReference type="EMBL" id="AQRC01000001">
    <property type="protein sequence ID" value="KFE36600.1"/>
    <property type="molecule type" value="Genomic_DNA"/>
</dbReference>
<comment type="caution">
    <text evidence="6">The sequence shown here is derived from an EMBL/GenBank/DDBJ whole genome shotgun (WGS) entry which is preliminary data.</text>
</comment>
<dbReference type="SUPFAM" id="SSF53448">
    <property type="entry name" value="Nucleotide-diphospho-sugar transferases"/>
    <property type="match status" value="1"/>
</dbReference>
<evidence type="ECO:0000313" key="7">
    <source>
        <dbReference type="Proteomes" id="UP000028607"/>
    </source>
</evidence>
<dbReference type="CDD" id="cd06427">
    <property type="entry name" value="CESA_like_2"/>
    <property type="match status" value="1"/>
</dbReference>
<keyword evidence="4" id="KW-0472">Membrane</keyword>
<dbReference type="Proteomes" id="UP000028607">
    <property type="component" value="Unassembled WGS sequence"/>
</dbReference>
<gene>
    <name evidence="6" type="ORF">DW2_00540</name>
</gene>
<dbReference type="AlphaFoldDB" id="A0A085U0V3"/>
<dbReference type="SUPFAM" id="SSF160246">
    <property type="entry name" value="EspE N-terminal domain-like"/>
    <property type="match status" value="1"/>
</dbReference>
<evidence type="ECO:0000313" key="6">
    <source>
        <dbReference type="EMBL" id="KFE36600.1"/>
    </source>
</evidence>
<proteinExistence type="inferred from homology"/>
<evidence type="ECO:0000259" key="5">
    <source>
        <dbReference type="Pfam" id="PF05157"/>
    </source>
</evidence>
<dbReference type="Pfam" id="PF13641">
    <property type="entry name" value="Glyco_tranf_2_3"/>
    <property type="match status" value="1"/>
</dbReference>
<reference evidence="7" key="1">
    <citation type="submission" date="2013-04" db="EMBL/GenBank/DDBJ databases">
        <title>Thioclava sp. 13D2W-2 Genome Sequencing.</title>
        <authorList>
            <person name="Lai Q."/>
            <person name="Li G."/>
            <person name="Shao Z."/>
        </authorList>
    </citation>
    <scope>NUCLEOTIDE SEQUENCE [LARGE SCALE GENOMIC DNA]</scope>
    <source>
        <strain evidence="7">13D2W-2</strain>
    </source>
</reference>
<dbReference type="PANTHER" id="PTHR43630:SF1">
    <property type="entry name" value="POLY-BETA-1,6-N-ACETYL-D-GLUCOSAMINE SYNTHASE"/>
    <property type="match status" value="1"/>
</dbReference>
<name>A0A085U0V3_9RHOB</name>